<dbReference type="Proteomes" id="UP001370490">
    <property type="component" value="Unassembled WGS sequence"/>
</dbReference>
<accession>A0AAN8Z087</accession>
<sequence>MLRFSSSPTVANSTISVAPTGTLLFISTNSLKGEMPIGERIATDLCFSLFVTLQPLSLSLSLLSSWPPLSLLSLLLSFRGRNSGLVLSLKPNSLSLNLDWFGSRGLL</sequence>
<name>A0AAN8Z087_9MAGN</name>
<evidence type="ECO:0000313" key="2">
    <source>
        <dbReference type="Proteomes" id="UP001370490"/>
    </source>
</evidence>
<comment type="caution">
    <text evidence="1">The sequence shown here is derived from an EMBL/GenBank/DDBJ whole genome shotgun (WGS) entry which is preliminary data.</text>
</comment>
<organism evidence="1 2">
    <name type="scientific">Dillenia turbinata</name>
    <dbReference type="NCBI Taxonomy" id="194707"/>
    <lineage>
        <taxon>Eukaryota</taxon>
        <taxon>Viridiplantae</taxon>
        <taxon>Streptophyta</taxon>
        <taxon>Embryophyta</taxon>
        <taxon>Tracheophyta</taxon>
        <taxon>Spermatophyta</taxon>
        <taxon>Magnoliopsida</taxon>
        <taxon>eudicotyledons</taxon>
        <taxon>Gunneridae</taxon>
        <taxon>Pentapetalae</taxon>
        <taxon>Dilleniales</taxon>
        <taxon>Dilleniaceae</taxon>
        <taxon>Dillenia</taxon>
    </lineage>
</organism>
<protein>
    <submittedName>
        <fullName evidence="1">Uncharacterized protein</fullName>
    </submittedName>
</protein>
<reference evidence="1 2" key="1">
    <citation type="submission" date="2023-12" db="EMBL/GenBank/DDBJ databases">
        <title>A high-quality genome assembly for Dillenia turbinata (Dilleniales).</title>
        <authorList>
            <person name="Chanderbali A."/>
        </authorList>
    </citation>
    <scope>NUCLEOTIDE SEQUENCE [LARGE SCALE GENOMIC DNA]</scope>
    <source>
        <strain evidence="1">LSX21</strain>
        <tissue evidence="1">Leaf</tissue>
    </source>
</reference>
<evidence type="ECO:0000313" key="1">
    <source>
        <dbReference type="EMBL" id="KAK6915978.1"/>
    </source>
</evidence>
<keyword evidence="2" id="KW-1185">Reference proteome</keyword>
<proteinExistence type="predicted"/>
<gene>
    <name evidence="1" type="ORF">RJ641_018839</name>
</gene>
<dbReference type="EMBL" id="JBAMMX010000024">
    <property type="protein sequence ID" value="KAK6915978.1"/>
    <property type="molecule type" value="Genomic_DNA"/>
</dbReference>
<dbReference type="AlphaFoldDB" id="A0AAN8Z087"/>